<dbReference type="SUPFAM" id="SSF53335">
    <property type="entry name" value="S-adenosyl-L-methionine-dependent methyltransferases"/>
    <property type="match status" value="1"/>
</dbReference>
<keyword evidence="3" id="KW-1185">Reference proteome</keyword>
<comment type="caution">
    <text evidence="2">The sequence shown here is derived from an EMBL/GenBank/DDBJ whole genome shotgun (WGS) entry which is preliminary data.</text>
</comment>
<dbReference type="PANTHER" id="PTHR34203">
    <property type="entry name" value="METHYLTRANSFERASE, FKBM FAMILY PROTEIN"/>
    <property type="match status" value="1"/>
</dbReference>
<dbReference type="Pfam" id="PF05050">
    <property type="entry name" value="Methyltransf_21"/>
    <property type="match status" value="1"/>
</dbReference>
<dbReference type="GO" id="GO:0008168">
    <property type="term" value="F:methyltransferase activity"/>
    <property type="evidence" value="ECO:0007669"/>
    <property type="project" value="UniProtKB-KW"/>
</dbReference>
<feature type="domain" description="Methyltransferase FkbM" evidence="1">
    <location>
        <begin position="113"/>
        <end position="236"/>
    </location>
</feature>
<dbReference type="Proteomes" id="UP001065047">
    <property type="component" value="Unassembled WGS sequence"/>
</dbReference>
<evidence type="ECO:0000313" key="2">
    <source>
        <dbReference type="EMBL" id="GBQ77335.1"/>
    </source>
</evidence>
<sequence length="282" mass="31583">MLRSPTLPSYAETRAGLAPIAPFGTYPMTRRQRLARLVMHERLLGRGRLRRLAVSWFQQGPNIVDGLLFGYRVRFHPRDNQTDAKGAVCGALYNRRELHWLRRILSPDATFVDVGANMGFFSLYAAQCQTRRILAIEANPTLIQRFQETLSLNQPLPIWTISCAVGATSETGTLMPRYHDLGSGQIAPLSTEASPSDHPALIPIRPLKDIVIEAGFKQITLMKLDIEGMEYHVLERPTQKSAWSGLSMLLIKSGLYRIAGRTRANLLLSRKKPSMIGQVSSF</sequence>
<name>A0ABQ0PPC0_9PROT</name>
<evidence type="ECO:0000259" key="1">
    <source>
        <dbReference type="Pfam" id="PF05050"/>
    </source>
</evidence>
<gene>
    <name evidence="2" type="ORF">AA14337_0788</name>
</gene>
<protein>
    <submittedName>
        <fullName evidence="2">SAM-dependent methyltransferase</fullName>
    </submittedName>
</protein>
<dbReference type="EMBL" id="BAPF01000007">
    <property type="protein sequence ID" value="GBQ77335.1"/>
    <property type="molecule type" value="Genomic_DNA"/>
</dbReference>
<dbReference type="InterPro" id="IPR006342">
    <property type="entry name" value="FkbM_mtfrase"/>
</dbReference>
<dbReference type="PANTHER" id="PTHR34203:SF15">
    <property type="entry name" value="SLL1173 PROTEIN"/>
    <property type="match status" value="1"/>
</dbReference>
<dbReference type="GeneID" id="29559099"/>
<accession>A0ABQ0PPC0</accession>
<dbReference type="InterPro" id="IPR029063">
    <property type="entry name" value="SAM-dependent_MTases_sf"/>
</dbReference>
<reference evidence="2" key="1">
    <citation type="submission" date="2013-04" db="EMBL/GenBank/DDBJ databases">
        <title>The genome sequencing project of 58 acetic acid bacteria.</title>
        <authorList>
            <person name="Okamoto-Kainuma A."/>
            <person name="Ishikawa M."/>
            <person name="Umino S."/>
            <person name="Koizumi Y."/>
            <person name="Shiwa Y."/>
            <person name="Yoshikawa H."/>
            <person name="Matsutani M."/>
            <person name="Matsushita K."/>
        </authorList>
    </citation>
    <scope>NUCLEOTIDE SEQUENCE</scope>
    <source>
        <strain evidence="2">DSM 14337</strain>
    </source>
</reference>
<evidence type="ECO:0000313" key="3">
    <source>
        <dbReference type="Proteomes" id="UP001065047"/>
    </source>
</evidence>
<proteinExistence type="predicted"/>
<keyword evidence="2" id="KW-0489">Methyltransferase</keyword>
<keyword evidence="2" id="KW-0808">Transferase</keyword>
<organism evidence="2 3">
    <name type="scientific">Acetobacter malorum DSM 14337</name>
    <dbReference type="NCBI Taxonomy" id="1307910"/>
    <lineage>
        <taxon>Bacteria</taxon>
        <taxon>Pseudomonadati</taxon>
        <taxon>Pseudomonadota</taxon>
        <taxon>Alphaproteobacteria</taxon>
        <taxon>Acetobacterales</taxon>
        <taxon>Acetobacteraceae</taxon>
        <taxon>Acetobacter</taxon>
    </lineage>
</organism>
<dbReference type="GO" id="GO:0032259">
    <property type="term" value="P:methylation"/>
    <property type="evidence" value="ECO:0007669"/>
    <property type="project" value="UniProtKB-KW"/>
</dbReference>
<dbReference type="NCBIfam" id="TIGR01444">
    <property type="entry name" value="fkbM_fam"/>
    <property type="match status" value="1"/>
</dbReference>
<dbReference type="RefSeq" id="WP_061504702.1">
    <property type="nucleotide sequence ID" value="NZ_BAPF01000007.1"/>
</dbReference>
<dbReference type="Gene3D" id="3.40.50.150">
    <property type="entry name" value="Vaccinia Virus protein VP39"/>
    <property type="match status" value="1"/>
</dbReference>
<dbReference type="InterPro" id="IPR052514">
    <property type="entry name" value="SAM-dependent_MTase"/>
</dbReference>